<comment type="caution">
    <text evidence="1">The sequence shown here is derived from an EMBL/GenBank/DDBJ whole genome shotgun (WGS) entry which is preliminary data.</text>
</comment>
<name>A0A6V8L044_9ACTN</name>
<dbReference type="Proteomes" id="UP000482960">
    <property type="component" value="Unassembled WGS sequence"/>
</dbReference>
<dbReference type="InterPro" id="IPR016039">
    <property type="entry name" value="Thiolase-like"/>
</dbReference>
<protein>
    <submittedName>
        <fullName evidence="1">Uncharacterized protein</fullName>
    </submittedName>
</protein>
<reference evidence="1 2" key="2">
    <citation type="submission" date="2020-03" db="EMBL/GenBank/DDBJ databases">
        <authorList>
            <person name="Ichikawa N."/>
            <person name="Kimura A."/>
            <person name="Kitahashi Y."/>
            <person name="Uohara A."/>
        </authorList>
    </citation>
    <scope>NUCLEOTIDE SEQUENCE [LARGE SCALE GENOMIC DNA]</scope>
    <source>
        <strain evidence="1 2">NBRC 108638</strain>
    </source>
</reference>
<dbReference type="Gene3D" id="3.40.47.10">
    <property type="match status" value="1"/>
</dbReference>
<dbReference type="RefSeq" id="WP_173075126.1">
    <property type="nucleotide sequence ID" value="NZ_BAABJB010000006.1"/>
</dbReference>
<dbReference type="EMBL" id="BLPG01000001">
    <property type="protein sequence ID" value="GFJ87959.1"/>
    <property type="molecule type" value="Genomic_DNA"/>
</dbReference>
<reference evidence="1 2" key="1">
    <citation type="submission" date="2020-03" db="EMBL/GenBank/DDBJ databases">
        <title>Whole genome shotgun sequence of Phytohabitans rumicis NBRC 108638.</title>
        <authorList>
            <person name="Komaki H."/>
            <person name="Tamura T."/>
        </authorList>
    </citation>
    <scope>NUCLEOTIDE SEQUENCE [LARGE SCALE GENOMIC DNA]</scope>
    <source>
        <strain evidence="1 2">NBRC 108638</strain>
    </source>
</reference>
<evidence type="ECO:0000313" key="2">
    <source>
        <dbReference type="Proteomes" id="UP000482960"/>
    </source>
</evidence>
<dbReference type="GO" id="GO:0016746">
    <property type="term" value="F:acyltransferase activity"/>
    <property type="evidence" value="ECO:0007669"/>
    <property type="project" value="InterPro"/>
</dbReference>
<dbReference type="SUPFAM" id="SSF53901">
    <property type="entry name" value="Thiolase-like"/>
    <property type="match status" value="1"/>
</dbReference>
<proteinExistence type="predicted"/>
<gene>
    <name evidence="1" type="ORF">Prum_016010</name>
</gene>
<evidence type="ECO:0000313" key="1">
    <source>
        <dbReference type="EMBL" id="GFJ87959.1"/>
    </source>
</evidence>
<keyword evidence="2" id="KW-1185">Reference proteome</keyword>
<dbReference type="AlphaFoldDB" id="A0A6V8L044"/>
<accession>A0A6V8L044</accession>
<organism evidence="1 2">
    <name type="scientific">Phytohabitans rumicis</name>
    <dbReference type="NCBI Taxonomy" id="1076125"/>
    <lineage>
        <taxon>Bacteria</taxon>
        <taxon>Bacillati</taxon>
        <taxon>Actinomycetota</taxon>
        <taxon>Actinomycetes</taxon>
        <taxon>Micromonosporales</taxon>
        <taxon>Micromonosporaceae</taxon>
    </lineage>
</organism>
<sequence length="289" mass="29638">MYTAGPPATDYPGPHLVRAARRAFPGPAARAAHPEHAPHLTAYLSDLVRPYGLALRQPAGGHSYGEMAAALVADTVPPHEPVDLLVLAFAVPDIRPGRATATYLSHICPGAPMAFAVCDQGAAAGFTGLRLIREYARTGGCRRALLLVVEQAGLPYDPAAPVALPTRHTGVALLCGDSGTAWLGPVRQVPMAPGQAGTAPPALPADLDADTLILGNGLGPVPGARSAPSGQPYTGVWWTLAGELADPTARRIVLADHDPVLGYLCTSTVEIGGTVEEGGTGVRVELGAS</sequence>